<evidence type="ECO:0000313" key="2">
    <source>
        <dbReference type="Proteomes" id="UP000479710"/>
    </source>
</evidence>
<keyword evidence="2" id="KW-1185">Reference proteome</keyword>
<organism evidence="1 2">
    <name type="scientific">Oryza meyeriana var. granulata</name>
    <dbReference type="NCBI Taxonomy" id="110450"/>
    <lineage>
        <taxon>Eukaryota</taxon>
        <taxon>Viridiplantae</taxon>
        <taxon>Streptophyta</taxon>
        <taxon>Embryophyta</taxon>
        <taxon>Tracheophyta</taxon>
        <taxon>Spermatophyta</taxon>
        <taxon>Magnoliopsida</taxon>
        <taxon>Liliopsida</taxon>
        <taxon>Poales</taxon>
        <taxon>Poaceae</taxon>
        <taxon>BOP clade</taxon>
        <taxon>Oryzoideae</taxon>
        <taxon>Oryzeae</taxon>
        <taxon>Oryzinae</taxon>
        <taxon>Oryza</taxon>
        <taxon>Oryza meyeriana</taxon>
    </lineage>
</organism>
<dbReference type="Proteomes" id="UP000479710">
    <property type="component" value="Unassembled WGS sequence"/>
</dbReference>
<evidence type="ECO:0000313" key="1">
    <source>
        <dbReference type="EMBL" id="KAF0922861.1"/>
    </source>
</evidence>
<dbReference type="AlphaFoldDB" id="A0A6G1EDV9"/>
<name>A0A6G1EDV9_9ORYZ</name>
<comment type="caution">
    <text evidence="1">The sequence shown here is derived from an EMBL/GenBank/DDBJ whole genome shotgun (WGS) entry which is preliminary data.</text>
</comment>
<sequence>MCHKTMRNDGQNLAFGANLRDNSEEGALVAFGVKGVTPEALLGKVLLTVVMARLGAIPNGGEWRPEMIGGDGARVTLWRSG</sequence>
<dbReference type="EMBL" id="SPHZ02000003">
    <property type="protein sequence ID" value="KAF0922861.1"/>
    <property type="molecule type" value="Genomic_DNA"/>
</dbReference>
<accession>A0A6G1EDV9</accession>
<reference evidence="1 2" key="1">
    <citation type="submission" date="2019-11" db="EMBL/GenBank/DDBJ databases">
        <title>Whole genome sequence of Oryza granulata.</title>
        <authorList>
            <person name="Li W."/>
        </authorList>
    </citation>
    <scope>NUCLEOTIDE SEQUENCE [LARGE SCALE GENOMIC DNA]</scope>
    <source>
        <strain evidence="2">cv. Menghai</strain>
        <tissue evidence="1">Leaf</tissue>
    </source>
</reference>
<gene>
    <name evidence="1" type="ORF">E2562_002111</name>
</gene>
<proteinExistence type="predicted"/>
<protein>
    <submittedName>
        <fullName evidence="1">Uncharacterized protein</fullName>
    </submittedName>
</protein>